<dbReference type="GO" id="GO:0008203">
    <property type="term" value="P:cholesterol metabolic process"/>
    <property type="evidence" value="ECO:0007669"/>
    <property type="project" value="TreeGrafter"/>
</dbReference>
<protein>
    <submittedName>
        <fullName evidence="2">Apolipoprotein F</fullName>
    </submittedName>
</protein>
<name>A0AAX6R2Q3_HETGA</name>
<keyword evidence="1" id="KW-1185">Reference proteome</keyword>
<dbReference type="RefSeq" id="XP_012933702.1">
    <property type="nucleotide sequence ID" value="XM_013078248.1"/>
</dbReference>
<dbReference type="InterPro" id="IPR026114">
    <property type="entry name" value="APOF"/>
</dbReference>
<gene>
    <name evidence="2" type="primary">Apof</name>
</gene>
<dbReference type="Proteomes" id="UP000694906">
    <property type="component" value="Unplaced"/>
</dbReference>
<dbReference type="GO" id="GO:0005615">
    <property type="term" value="C:extracellular space"/>
    <property type="evidence" value="ECO:0007669"/>
    <property type="project" value="TreeGrafter"/>
</dbReference>
<dbReference type="PANTHER" id="PTHR15011:SF3">
    <property type="entry name" value="APOLIPOPROTEIN F"/>
    <property type="match status" value="1"/>
</dbReference>
<evidence type="ECO:0000313" key="1">
    <source>
        <dbReference type="Proteomes" id="UP000694906"/>
    </source>
</evidence>
<dbReference type="CTD" id="319"/>
<dbReference type="PANTHER" id="PTHR15011">
    <property type="entry name" value="APOLIPOPROTEIN F"/>
    <property type="match status" value="1"/>
</dbReference>
<organism evidence="1 2">
    <name type="scientific">Heterocephalus glaber</name>
    <name type="common">Naked mole rat</name>
    <dbReference type="NCBI Taxonomy" id="10181"/>
    <lineage>
        <taxon>Eukaryota</taxon>
        <taxon>Metazoa</taxon>
        <taxon>Chordata</taxon>
        <taxon>Craniata</taxon>
        <taxon>Vertebrata</taxon>
        <taxon>Euteleostomi</taxon>
        <taxon>Mammalia</taxon>
        <taxon>Eutheria</taxon>
        <taxon>Euarchontoglires</taxon>
        <taxon>Glires</taxon>
        <taxon>Rodentia</taxon>
        <taxon>Hystricomorpha</taxon>
        <taxon>Bathyergidae</taxon>
        <taxon>Heterocephalus</taxon>
    </lineage>
</organism>
<sequence>MGQRQPHFSVTGLCGYSVPDMRSLRLIMIPVGLLCYFPLHPVDAIPYRKQTNASAPLVSASGSQPPSSYPFSCEALLPKSLPGFTHMALLPKFLVGLALRNALEEAGCQADFRALELQLYRWGGLNATRALIRHLQGLQKGRSTDSSKSVEALASALHLLAREHSKRIRRSPTNKDCENTREESIYNVIRVLPGVGTYYNLGTALYYAIQNCSDKAKERGKDGAIDLGYDLLLAMAGMSGGPIGVAVSASLKPALKAGVEHLIRYYYEEKAASTLQPATSRAGLWTTSYVSDSEETMTTVPLTSQEASPAPYWKWSSFNIYGHVAV</sequence>
<accession>A0AAX6R2Q3</accession>
<evidence type="ECO:0000313" key="2">
    <source>
        <dbReference type="RefSeq" id="XP_012933702.1"/>
    </source>
</evidence>
<dbReference type="KEGG" id="hgl:101719803"/>
<dbReference type="Pfam" id="PF15148">
    <property type="entry name" value="Apolipo_F"/>
    <property type="match status" value="1"/>
</dbReference>
<dbReference type="GeneID" id="101719803"/>
<reference evidence="2" key="1">
    <citation type="submission" date="2025-08" db="UniProtKB">
        <authorList>
            <consortium name="RefSeq"/>
        </authorList>
    </citation>
    <scope>IDENTIFICATION</scope>
</reference>
<proteinExistence type="predicted"/>
<dbReference type="AlphaFoldDB" id="A0AAX6R2Q3"/>